<comment type="caution">
    <text evidence="1">The sequence shown here is derived from an EMBL/GenBank/DDBJ whole genome shotgun (WGS) entry which is preliminary data.</text>
</comment>
<sequence>MHTTHLLRTTRMSNPLRQNPDYWRKPRASNLVLYMSGVCLEFVPPILPIRSACVSSLSLISLVDNDLLVPCLLPPRSLFCWEGGQLLGERSRRRFWDRSSKA</sequence>
<dbReference type="Proteomes" id="UP000298030">
    <property type="component" value="Unassembled WGS sequence"/>
</dbReference>
<protein>
    <submittedName>
        <fullName evidence="1">Uncharacterized protein</fullName>
    </submittedName>
</protein>
<accession>A0A4Y7SU60</accession>
<reference evidence="1 2" key="1">
    <citation type="journal article" date="2019" name="Nat. Ecol. Evol.">
        <title>Megaphylogeny resolves global patterns of mushroom evolution.</title>
        <authorList>
            <person name="Varga T."/>
            <person name="Krizsan K."/>
            <person name="Foldi C."/>
            <person name="Dima B."/>
            <person name="Sanchez-Garcia M."/>
            <person name="Sanchez-Ramirez S."/>
            <person name="Szollosi G.J."/>
            <person name="Szarkandi J.G."/>
            <person name="Papp V."/>
            <person name="Albert L."/>
            <person name="Andreopoulos W."/>
            <person name="Angelini C."/>
            <person name="Antonin V."/>
            <person name="Barry K.W."/>
            <person name="Bougher N.L."/>
            <person name="Buchanan P."/>
            <person name="Buyck B."/>
            <person name="Bense V."/>
            <person name="Catcheside P."/>
            <person name="Chovatia M."/>
            <person name="Cooper J."/>
            <person name="Damon W."/>
            <person name="Desjardin D."/>
            <person name="Finy P."/>
            <person name="Geml J."/>
            <person name="Haridas S."/>
            <person name="Hughes K."/>
            <person name="Justo A."/>
            <person name="Karasinski D."/>
            <person name="Kautmanova I."/>
            <person name="Kiss B."/>
            <person name="Kocsube S."/>
            <person name="Kotiranta H."/>
            <person name="LaButti K.M."/>
            <person name="Lechner B.E."/>
            <person name="Liimatainen K."/>
            <person name="Lipzen A."/>
            <person name="Lukacs Z."/>
            <person name="Mihaltcheva S."/>
            <person name="Morgado L.N."/>
            <person name="Niskanen T."/>
            <person name="Noordeloos M.E."/>
            <person name="Ohm R.A."/>
            <person name="Ortiz-Santana B."/>
            <person name="Ovrebo C."/>
            <person name="Racz N."/>
            <person name="Riley R."/>
            <person name="Savchenko A."/>
            <person name="Shiryaev A."/>
            <person name="Soop K."/>
            <person name="Spirin V."/>
            <person name="Szebenyi C."/>
            <person name="Tomsovsky M."/>
            <person name="Tulloss R.E."/>
            <person name="Uehling J."/>
            <person name="Grigoriev I.V."/>
            <person name="Vagvolgyi C."/>
            <person name="Papp T."/>
            <person name="Martin F.M."/>
            <person name="Miettinen O."/>
            <person name="Hibbett D.S."/>
            <person name="Nagy L.G."/>
        </authorList>
    </citation>
    <scope>NUCLEOTIDE SEQUENCE [LARGE SCALE GENOMIC DNA]</scope>
    <source>
        <strain evidence="1 2">FP101781</strain>
    </source>
</reference>
<evidence type="ECO:0000313" key="2">
    <source>
        <dbReference type="Proteomes" id="UP000298030"/>
    </source>
</evidence>
<evidence type="ECO:0000313" key="1">
    <source>
        <dbReference type="EMBL" id="TEB25198.1"/>
    </source>
</evidence>
<organism evidence="1 2">
    <name type="scientific">Coprinellus micaceus</name>
    <name type="common">Glistening ink-cap mushroom</name>
    <name type="synonym">Coprinus micaceus</name>
    <dbReference type="NCBI Taxonomy" id="71717"/>
    <lineage>
        <taxon>Eukaryota</taxon>
        <taxon>Fungi</taxon>
        <taxon>Dikarya</taxon>
        <taxon>Basidiomycota</taxon>
        <taxon>Agaricomycotina</taxon>
        <taxon>Agaricomycetes</taxon>
        <taxon>Agaricomycetidae</taxon>
        <taxon>Agaricales</taxon>
        <taxon>Agaricineae</taxon>
        <taxon>Psathyrellaceae</taxon>
        <taxon>Coprinellus</taxon>
    </lineage>
</organism>
<name>A0A4Y7SU60_COPMI</name>
<proteinExistence type="predicted"/>
<dbReference type="AlphaFoldDB" id="A0A4Y7SU60"/>
<gene>
    <name evidence="1" type="ORF">FA13DRAFT_1190482</name>
</gene>
<dbReference type="EMBL" id="QPFP01000059">
    <property type="protein sequence ID" value="TEB25198.1"/>
    <property type="molecule type" value="Genomic_DNA"/>
</dbReference>
<keyword evidence="2" id="KW-1185">Reference proteome</keyword>